<evidence type="ECO:0000313" key="2">
    <source>
        <dbReference type="Proteomes" id="UP000789525"/>
    </source>
</evidence>
<gene>
    <name evidence="1" type="ORF">ACOLOM_LOCUS4623</name>
</gene>
<proteinExistence type="predicted"/>
<organism evidence="1 2">
    <name type="scientific">Acaulospora colombiana</name>
    <dbReference type="NCBI Taxonomy" id="27376"/>
    <lineage>
        <taxon>Eukaryota</taxon>
        <taxon>Fungi</taxon>
        <taxon>Fungi incertae sedis</taxon>
        <taxon>Mucoromycota</taxon>
        <taxon>Glomeromycotina</taxon>
        <taxon>Glomeromycetes</taxon>
        <taxon>Diversisporales</taxon>
        <taxon>Acaulosporaceae</taxon>
        <taxon>Acaulospora</taxon>
    </lineage>
</organism>
<sequence length="139" mass="15673">MKHLKSFLRALEEHPFELGTVYFKNVTTAFSKKSGNSIGQVETASSGYSQRGISTSPRHQLRRVWPNHPQVVMSIDSREEDARTCNNRVEAPPNLQWLRLSRITMSGLSQISTRTRLASKDVLSPHPLLCTDNPDPDTN</sequence>
<name>A0ACA9LT91_9GLOM</name>
<dbReference type="Proteomes" id="UP000789525">
    <property type="component" value="Unassembled WGS sequence"/>
</dbReference>
<comment type="caution">
    <text evidence="1">The sequence shown here is derived from an EMBL/GenBank/DDBJ whole genome shotgun (WGS) entry which is preliminary data.</text>
</comment>
<evidence type="ECO:0000313" key="1">
    <source>
        <dbReference type="EMBL" id="CAG8545140.1"/>
    </source>
</evidence>
<dbReference type="EMBL" id="CAJVPT010007815">
    <property type="protein sequence ID" value="CAG8545140.1"/>
    <property type="molecule type" value="Genomic_DNA"/>
</dbReference>
<keyword evidence="2" id="KW-1185">Reference proteome</keyword>
<accession>A0ACA9LT91</accession>
<protein>
    <submittedName>
        <fullName evidence="1">1280_t:CDS:1</fullName>
    </submittedName>
</protein>
<reference evidence="1" key="1">
    <citation type="submission" date="2021-06" db="EMBL/GenBank/DDBJ databases">
        <authorList>
            <person name="Kallberg Y."/>
            <person name="Tangrot J."/>
            <person name="Rosling A."/>
        </authorList>
    </citation>
    <scope>NUCLEOTIDE SEQUENCE</scope>
    <source>
        <strain evidence="1">CL356</strain>
    </source>
</reference>